<dbReference type="EMBL" id="MFUX01000002">
    <property type="protein sequence ID" value="OGI95093.1"/>
    <property type="molecule type" value="Genomic_DNA"/>
</dbReference>
<evidence type="ECO:0000259" key="1">
    <source>
        <dbReference type="Pfam" id="PF20257"/>
    </source>
</evidence>
<dbReference type="InterPro" id="IPR046470">
    <property type="entry name" value="SAM_HAT_C"/>
</dbReference>
<reference evidence="2 3" key="1">
    <citation type="journal article" date="2016" name="Nat. Commun.">
        <title>Thousands of microbial genomes shed light on interconnected biogeochemical processes in an aquifer system.</title>
        <authorList>
            <person name="Anantharaman K."/>
            <person name="Brown C.T."/>
            <person name="Hug L.A."/>
            <person name="Sharon I."/>
            <person name="Castelle C.J."/>
            <person name="Probst A.J."/>
            <person name="Thomas B.C."/>
            <person name="Singh A."/>
            <person name="Wilkins M.J."/>
            <person name="Karaoz U."/>
            <person name="Brodie E.L."/>
            <person name="Williams K.H."/>
            <person name="Hubbard S.S."/>
            <person name="Banfield J.F."/>
        </authorList>
    </citation>
    <scope>NUCLEOTIDE SEQUENCE [LARGE SCALE GENOMIC DNA]</scope>
</reference>
<protein>
    <recommendedName>
        <fullName evidence="1">S-adenosyl-l-methionine hydroxide adenosyltransferase C-terminal domain-containing protein</fullName>
    </recommendedName>
</protein>
<organism evidence="2 3">
    <name type="scientific">Candidatus Nomurabacteria bacterium RIFCSPLOWO2_01_FULL_40_18</name>
    <dbReference type="NCBI Taxonomy" id="1801773"/>
    <lineage>
        <taxon>Bacteria</taxon>
        <taxon>Candidatus Nomuraibacteriota</taxon>
    </lineage>
</organism>
<evidence type="ECO:0000313" key="2">
    <source>
        <dbReference type="EMBL" id="OGI95093.1"/>
    </source>
</evidence>
<name>A0A1F6XLW8_9BACT</name>
<evidence type="ECO:0000313" key="3">
    <source>
        <dbReference type="Proteomes" id="UP000176629"/>
    </source>
</evidence>
<dbReference type="Proteomes" id="UP000176629">
    <property type="component" value="Unassembled WGS sequence"/>
</dbReference>
<comment type="caution">
    <text evidence="2">The sequence shown here is derived from an EMBL/GenBank/DDBJ whole genome shotgun (WGS) entry which is preliminary data.</text>
</comment>
<proteinExistence type="predicted"/>
<dbReference type="AlphaFoldDB" id="A0A1F6XLW8"/>
<dbReference type="Pfam" id="PF20257">
    <property type="entry name" value="SAM_HAT_C"/>
    <property type="match status" value="1"/>
</dbReference>
<gene>
    <name evidence="2" type="ORF">A3A03_04060</name>
</gene>
<accession>A0A1F6XLW8</accession>
<dbReference type="InterPro" id="IPR023227">
    <property type="entry name" value="SAM_OH_AdoTrfase_C_sf"/>
</dbReference>
<sequence length="275" mass="30095">MKKRIFRGFTLAVINDCRDAHAVKRQESRLHASLMKVGIIAPITFVGVEHDFEAAFNLIDQMDAIGGECPGGIATNVARRNGDAHKYDNGTKFCCFQYKKIWNIATIEGVTLSLVKKLHLVESLFVIHMDHAVASMVQDGFIPDSSASEIVNSQFRSFDFSPRALAYVLGGKKLCCTELPIQSIVPDSQPIIAVIDCFGNGKTMVLAKELNLVNGSVQTKFGKLSFYKRLADVPDNTAAIIQGSSGLPGFRFAEIVINGESAAEKFGFKIGDRIF</sequence>
<dbReference type="STRING" id="1801773.A3A03_04060"/>
<dbReference type="Gene3D" id="2.40.30.90">
    <property type="entry name" value="Bacterial fluorinating enzyme like"/>
    <property type="match status" value="1"/>
</dbReference>
<feature type="domain" description="S-adenosyl-l-methionine hydroxide adenosyltransferase C-terminal" evidence="1">
    <location>
        <begin position="192"/>
        <end position="274"/>
    </location>
</feature>